<accession>A0AAE0RZB5</accession>
<organism evidence="3 4">
    <name type="scientific">Potamilus streckersoni</name>
    <dbReference type="NCBI Taxonomy" id="2493646"/>
    <lineage>
        <taxon>Eukaryota</taxon>
        <taxon>Metazoa</taxon>
        <taxon>Spiralia</taxon>
        <taxon>Lophotrochozoa</taxon>
        <taxon>Mollusca</taxon>
        <taxon>Bivalvia</taxon>
        <taxon>Autobranchia</taxon>
        <taxon>Heteroconchia</taxon>
        <taxon>Palaeoheterodonta</taxon>
        <taxon>Unionida</taxon>
        <taxon>Unionoidea</taxon>
        <taxon>Unionidae</taxon>
        <taxon>Ambleminae</taxon>
        <taxon>Lampsilini</taxon>
        <taxon>Potamilus</taxon>
    </lineage>
</organism>
<dbReference type="Proteomes" id="UP001195483">
    <property type="component" value="Unassembled WGS sequence"/>
</dbReference>
<reference evidence="3" key="1">
    <citation type="journal article" date="2021" name="Genome Biol. Evol.">
        <title>A High-Quality Reference Genome for a Parasitic Bivalve with Doubly Uniparental Inheritance (Bivalvia: Unionida).</title>
        <authorList>
            <person name="Smith C.H."/>
        </authorList>
    </citation>
    <scope>NUCLEOTIDE SEQUENCE</scope>
    <source>
        <strain evidence="3">CHS0354</strain>
    </source>
</reference>
<dbReference type="Gene3D" id="3.30.70.3040">
    <property type="match status" value="1"/>
</dbReference>
<comment type="caution">
    <text evidence="3">The sequence shown here is derived from an EMBL/GenBank/DDBJ whole genome shotgun (WGS) entry which is preliminary data.</text>
</comment>
<dbReference type="GO" id="GO:0016020">
    <property type="term" value="C:membrane"/>
    <property type="evidence" value="ECO:0007669"/>
    <property type="project" value="InterPro"/>
</dbReference>
<evidence type="ECO:0000256" key="1">
    <source>
        <dbReference type="SAM" id="Phobius"/>
    </source>
</evidence>
<protein>
    <recommendedName>
        <fullName evidence="2">FtsX extracellular domain-containing protein</fullName>
    </recommendedName>
</protein>
<dbReference type="PANTHER" id="PTHR47755:SF1">
    <property type="entry name" value="CELL DIVISION PROTEIN FTSX"/>
    <property type="match status" value="1"/>
</dbReference>
<evidence type="ECO:0000313" key="4">
    <source>
        <dbReference type="Proteomes" id="UP001195483"/>
    </source>
</evidence>
<proteinExistence type="predicted"/>
<dbReference type="PANTHER" id="PTHR47755">
    <property type="entry name" value="CELL DIVISION PROTEIN FTSX"/>
    <property type="match status" value="1"/>
</dbReference>
<keyword evidence="4" id="KW-1185">Reference proteome</keyword>
<keyword evidence="1" id="KW-0472">Membrane</keyword>
<dbReference type="EMBL" id="JAEAOA010001427">
    <property type="protein sequence ID" value="KAK3582517.1"/>
    <property type="molecule type" value="Genomic_DNA"/>
</dbReference>
<evidence type="ECO:0000313" key="3">
    <source>
        <dbReference type="EMBL" id="KAK3582517.1"/>
    </source>
</evidence>
<dbReference type="Pfam" id="PF18075">
    <property type="entry name" value="FtsX_ECD"/>
    <property type="match status" value="1"/>
</dbReference>
<dbReference type="GO" id="GO:0051301">
    <property type="term" value="P:cell division"/>
    <property type="evidence" value="ECO:0007669"/>
    <property type="project" value="InterPro"/>
</dbReference>
<dbReference type="InterPro" id="IPR004513">
    <property type="entry name" value="FtsX"/>
</dbReference>
<gene>
    <name evidence="3" type="ORF">CHS0354_024066</name>
</gene>
<dbReference type="InterPro" id="IPR040690">
    <property type="entry name" value="FtsX_ECD"/>
</dbReference>
<evidence type="ECO:0000259" key="2">
    <source>
        <dbReference type="Pfam" id="PF18075"/>
    </source>
</evidence>
<feature type="transmembrane region" description="Helical" evidence="1">
    <location>
        <begin position="20"/>
        <end position="42"/>
    </location>
</feature>
<name>A0AAE0RZB5_9BIVA</name>
<sequence length="556" mass="62004">MIRYILREGFAGFKRAKLSSTISVITIVITLVLLGAFAKLAINAASVIEQVRSQFEVELFLTDEITSEDIYELEKKLQGNPFTKSTKFISKAEAAKIFEKEFGENIVQMIGINPLPPSIKIKAQSDHVQTDSVLKFLSQFEGDLRILDTKYNLKFLKGFQRNTRALAAIGFGLGILLMAASISLVSNTTRLAILAKQDMIKTMKLVGATLKGQSSLSITSELSTSAFPSGDVSIYTSDLIRLVPGSIPGISGAVPTEIVRYHIRNNSASDVQALLRIEMSKDGTLFGSGSTGTYIKILANSVVSLTNVDFLRSGQYYMKNFNIDMNVLKQIFSSNEGASQGYPEVLPNGSYQFKLVATESGTGLEIESSQFVTVFNKTGFVNLLAPGNDVGFGEMDREIEVVNSITPVFSWSGDAVEYEFMLWEDVKNLGRFADVQMSSPLVQKRMTSTSYQYSPLDRQLIPGRVYYWQVSGIINTAFRGQRKEASRPYVFRTMPLKTQTKLSDAQSELFMILTRDYDFDAKTLEGANVMEYTVFWKNHEKTFKSVDYLLELLKRK</sequence>
<keyword evidence="1" id="KW-0812">Transmembrane</keyword>
<feature type="transmembrane region" description="Helical" evidence="1">
    <location>
        <begin position="165"/>
        <end position="185"/>
    </location>
</feature>
<reference evidence="3" key="2">
    <citation type="journal article" date="2021" name="Genome Biol. Evol.">
        <title>Developing a high-quality reference genome for a parasitic bivalve with doubly uniparental inheritance (Bivalvia: Unionida).</title>
        <authorList>
            <person name="Smith C.H."/>
        </authorList>
    </citation>
    <scope>NUCLEOTIDE SEQUENCE</scope>
    <source>
        <strain evidence="3">CHS0354</strain>
        <tissue evidence="3">Mantle</tissue>
    </source>
</reference>
<feature type="domain" description="FtsX extracellular" evidence="2">
    <location>
        <begin position="56"/>
        <end position="142"/>
    </location>
</feature>
<keyword evidence="1" id="KW-1133">Transmembrane helix</keyword>
<dbReference type="AlphaFoldDB" id="A0AAE0RZB5"/>
<reference evidence="3" key="3">
    <citation type="submission" date="2023-05" db="EMBL/GenBank/DDBJ databases">
        <authorList>
            <person name="Smith C.H."/>
        </authorList>
    </citation>
    <scope>NUCLEOTIDE SEQUENCE</scope>
    <source>
        <strain evidence="3">CHS0354</strain>
        <tissue evidence="3">Mantle</tissue>
    </source>
</reference>